<evidence type="ECO:0000313" key="1">
    <source>
        <dbReference type="EMBL" id="KAK7481588.1"/>
    </source>
</evidence>
<gene>
    <name evidence="1" type="ORF">BaRGS_00027104</name>
</gene>
<dbReference type="AlphaFoldDB" id="A0ABD0K3Y8"/>
<dbReference type="EMBL" id="JACVVK020000259">
    <property type="protein sequence ID" value="KAK7481588.1"/>
    <property type="molecule type" value="Genomic_DNA"/>
</dbReference>
<feature type="non-terminal residue" evidence="1">
    <location>
        <position position="85"/>
    </location>
</feature>
<sequence>RFGDYEERVVVWGRIRLKCAIIFIARLSLRRRPRLIFIKDDSHRILLANHKWPKFLIGRGEPEGPANSEIDFVPGSNYESCGNVA</sequence>
<reference evidence="1 2" key="1">
    <citation type="journal article" date="2023" name="Sci. Data">
        <title>Genome assembly of the Korean intertidal mud-creeper Batillaria attramentaria.</title>
        <authorList>
            <person name="Patra A.K."/>
            <person name="Ho P.T."/>
            <person name="Jun S."/>
            <person name="Lee S.J."/>
            <person name="Kim Y."/>
            <person name="Won Y.J."/>
        </authorList>
    </citation>
    <scope>NUCLEOTIDE SEQUENCE [LARGE SCALE GENOMIC DNA]</scope>
    <source>
        <strain evidence="1">Wonlab-2016</strain>
    </source>
</reference>
<dbReference type="Proteomes" id="UP001519460">
    <property type="component" value="Unassembled WGS sequence"/>
</dbReference>
<protein>
    <submittedName>
        <fullName evidence="1">Uncharacterized protein</fullName>
    </submittedName>
</protein>
<comment type="caution">
    <text evidence="1">The sequence shown here is derived from an EMBL/GenBank/DDBJ whole genome shotgun (WGS) entry which is preliminary data.</text>
</comment>
<organism evidence="1 2">
    <name type="scientific">Batillaria attramentaria</name>
    <dbReference type="NCBI Taxonomy" id="370345"/>
    <lineage>
        <taxon>Eukaryota</taxon>
        <taxon>Metazoa</taxon>
        <taxon>Spiralia</taxon>
        <taxon>Lophotrochozoa</taxon>
        <taxon>Mollusca</taxon>
        <taxon>Gastropoda</taxon>
        <taxon>Caenogastropoda</taxon>
        <taxon>Sorbeoconcha</taxon>
        <taxon>Cerithioidea</taxon>
        <taxon>Batillariidae</taxon>
        <taxon>Batillaria</taxon>
    </lineage>
</organism>
<feature type="non-terminal residue" evidence="1">
    <location>
        <position position="1"/>
    </location>
</feature>
<accession>A0ABD0K3Y8</accession>
<evidence type="ECO:0000313" key="2">
    <source>
        <dbReference type="Proteomes" id="UP001519460"/>
    </source>
</evidence>
<keyword evidence="2" id="KW-1185">Reference proteome</keyword>
<name>A0ABD0K3Y8_9CAEN</name>
<proteinExistence type="predicted"/>